<dbReference type="EMBL" id="CP002536">
    <property type="protein sequence ID" value="ADY26966.1"/>
    <property type="molecule type" value="Genomic_DNA"/>
</dbReference>
<dbReference type="PANTHER" id="PTHR34822">
    <property type="entry name" value="GRPB DOMAIN PROTEIN (AFU_ORTHOLOGUE AFUA_1G01530)"/>
    <property type="match status" value="1"/>
</dbReference>
<name>F0RLV6_DEIPM</name>
<keyword evidence="2" id="KW-1185">Reference proteome</keyword>
<dbReference type="SUPFAM" id="SSF81301">
    <property type="entry name" value="Nucleotidyltransferase"/>
    <property type="match status" value="1"/>
</dbReference>
<dbReference type="HOGENOM" id="CLU_086407_2_1_0"/>
<protein>
    <recommendedName>
        <fullName evidence="3">GrpB family protein</fullName>
    </recommendedName>
</protein>
<gene>
    <name evidence="1" type="ordered locus">Deipr_1834</name>
</gene>
<dbReference type="InterPro" id="IPR043519">
    <property type="entry name" value="NT_sf"/>
</dbReference>
<dbReference type="KEGG" id="dpt:Deipr_1834"/>
<dbReference type="Gene3D" id="3.30.460.10">
    <property type="entry name" value="Beta Polymerase, domain 2"/>
    <property type="match status" value="1"/>
</dbReference>
<dbReference type="AlphaFoldDB" id="F0RLV6"/>
<dbReference type="OrthoDB" id="9799092at2"/>
<organism evidence="1 2">
    <name type="scientific">Deinococcus proteolyticus (strain ATCC 35074 / DSM 20540 / JCM 6276 / NBRC 101906 / NCIMB 13154 / VKM Ac-1939 / CCM 2703 / MRP)</name>
    <dbReference type="NCBI Taxonomy" id="693977"/>
    <lineage>
        <taxon>Bacteria</taxon>
        <taxon>Thermotogati</taxon>
        <taxon>Deinococcota</taxon>
        <taxon>Deinococci</taxon>
        <taxon>Deinococcales</taxon>
        <taxon>Deinococcaceae</taxon>
        <taxon>Deinococcus</taxon>
    </lineage>
</organism>
<dbReference type="RefSeq" id="WP_013615574.1">
    <property type="nucleotide sequence ID" value="NC_015161.1"/>
</dbReference>
<sequence>MRLPKDPTPIRTIEVVPYDPAWPAQFEAIAAPIRAKLSPLALGVEHVGSTSVPGLTAKPIIDLDVVISSRLQLPEVVSKLTELGYVHEGNLGIPGREAFMWPDGNGRHHLYVCSVNTPNLHYHLLFRDYLRQHPDKALEYGQLKEKLAKQYPGDMDGYSEGKQDLISRLMQEAEALSGFALHQP</sequence>
<evidence type="ECO:0000313" key="2">
    <source>
        <dbReference type="Proteomes" id="UP000007718"/>
    </source>
</evidence>
<reference evidence="2" key="1">
    <citation type="submission" date="2011-02" db="EMBL/GenBank/DDBJ databases">
        <title>The complete sequence of chromosome of Deinococcus proteolyticus DSM 20540.</title>
        <authorList>
            <consortium name="US DOE Joint Genome Institute (JGI-PGF)"/>
            <person name="Lucas S."/>
            <person name="Copeland A."/>
            <person name="Lapidus A."/>
            <person name="Bruce D."/>
            <person name="Goodwin L."/>
            <person name="Pitluck S."/>
            <person name="Kyrpides N."/>
            <person name="Mavromatis K."/>
            <person name="Pagani I."/>
            <person name="Ivanova N."/>
            <person name="Ovchinnikova G."/>
            <person name="Zeytun A."/>
            <person name="Detter J.C."/>
            <person name="Han C."/>
            <person name="Land M."/>
            <person name="Hauser L."/>
            <person name="Markowitz V."/>
            <person name="Cheng J.-F."/>
            <person name="Hugenholtz P."/>
            <person name="Woyke T."/>
            <person name="Wu D."/>
            <person name="Pukall R."/>
            <person name="Steenblock K."/>
            <person name="Brambilla E."/>
            <person name="Klenk H.-P."/>
            <person name="Eisen J.A."/>
        </authorList>
    </citation>
    <scope>NUCLEOTIDE SEQUENCE [LARGE SCALE GENOMIC DNA]</scope>
    <source>
        <strain evidence="2">ATCC 35074 / DSM 20540 / JCM 6276 / NBRC 101906 / NCIMB 13154 / VKM Ac-1939 / CCM 2703 / MRP</strain>
    </source>
</reference>
<evidence type="ECO:0000313" key="1">
    <source>
        <dbReference type="EMBL" id="ADY26966.1"/>
    </source>
</evidence>
<accession>F0RLV6</accession>
<dbReference type="InterPro" id="IPR007344">
    <property type="entry name" value="GrpB/CoaE"/>
</dbReference>
<dbReference type="PANTHER" id="PTHR34822:SF1">
    <property type="entry name" value="GRPB FAMILY PROTEIN"/>
    <property type="match status" value="1"/>
</dbReference>
<evidence type="ECO:0008006" key="3">
    <source>
        <dbReference type="Google" id="ProtNLM"/>
    </source>
</evidence>
<reference evidence="1 2" key="2">
    <citation type="journal article" date="2012" name="Stand. Genomic Sci.">
        <title>Complete genome sequence of the orange-red pigmented, radioresistant Deinococcus proteolyticus type strain (MRP(T)).</title>
        <authorList>
            <person name="Copeland A."/>
            <person name="Zeytun A."/>
            <person name="Yassawong M."/>
            <person name="Nolan M."/>
            <person name="Lucas S."/>
            <person name="Hammon N."/>
            <person name="Deshpande S."/>
            <person name="Cheng J.F."/>
            <person name="Han C."/>
            <person name="Tapia R."/>
            <person name="Goodwin L.A."/>
            <person name="Pitluck S."/>
            <person name="Mavromatis K."/>
            <person name="Liolios K."/>
            <person name="Pagani I."/>
            <person name="Ivanova N."/>
            <person name="Mikhailova N."/>
            <person name="Pati A."/>
            <person name="Chen A."/>
            <person name="Palaniappan K."/>
            <person name="Land M."/>
            <person name="Hauser L."/>
            <person name="Jeffries C.D."/>
            <person name="Brambilla E.M."/>
            <person name="Rohde M."/>
            <person name="Sikorski J."/>
            <person name="Pukall R."/>
            <person name="Goker M."/>
            <person name="Detter J.C."/>
            <person name="Woyke T."/>
            <person name="Bristow J."/>
            <person name="Eisen J.A."/>
            <person name="Markowitz V."/>
            <person name="Hugenholtz P."/>
            <person name="Kyrpides N.C."/>
            <person name="Klenk H.P."/>
            <person name="Lapidus A."/>
        </authorList>
    </citation>
    <scope>NUCLEOTIDE SEQUENCE [LARGE SCALE GENOMIC DNA]</scope>
    <source>
        <strain evidence="2">ATCC 35074 / DSM 20540 / JCM 6276 / NBRC 101906 / NCIMB 13154 / VKM Ac-1939 / CCM 2703 / MRP</strain>
    </source>
</reference>
<dbReference type="eggNOG" id="COG2320">
    <property type="taxonomic scope" value="Bacteria"/>
</dbReference>
<dbReference type="Pfam" id="PF04229">
    <property type="entry name" value="GrpB"/>
    <property type="match status" value="1"/>
</dbReference>
<dbReference type="STRING" id="693977.Deipr_1834"/>
<proteinExistence type="predicted"/>
<dbReference type="Proteomes" id="UP000007718">
    <property type="component" value="Chromosome"/>
</dbReference>